<dbReference type="Pfam" id="PF07727">
    <property type="entry name" value="RVT_2"/>
    <property type="match status" value="1"/>
</dbReference>
<name>A0A7I8KS67_SPIIN</name>
<accession>A0A7I8KS67</accession>
<keyword evidence="3" id="KW-1185">Reference proteome</keyword>
<organism evidence="2 3">
    <name type="scientific">Spirodela intermedia</name>
    <name type="common">Intermediate duckweed</name>
    <dbReference type="NCBI Taxonomy" id="51605"/>
    <lineage>
        <taxon>Eukaryota</taxon>
        <taxon>Viridiplantae</taxon>
        <taxon>Streptophyta</taxon>
        <taxon>Embryophyta</taxon>
        <taxon>Tracheophyta</taxon>
        <taxon>Spermatophyta</taxon>
        <taxon>Magnoliopsida</taxon>
        <taxon>Liliopsida</taxon>
        <taxon>Araceae</taxon>
        <taxon>Lemnoideae</taxon>
        <taxon>Spirodela</taxon>
    </lineage>
</organism>
<gene>
    <name evidence="2" type="ORF">SI8410_07010598</name>
</gene>
<sequence>MLPPSYKKIYFIGSIDEEMRALAKNQKWDLVELPRDKKTVGCKWVYTVKYISDGSIERYKARLVAKDYTQVCGIDYQETFAPVATMNKVHFLLSLAAIFS</sequence>
<evidence type="ECO:0000313" key="2">
    <source>
        <dbReference type="EMBL" id="CAA7399928.1"/>
    </source>
</evidence>
<dbReference type="AlphaFoldDB" id="A0A7I8KS67"/>
<dbReference type="InterPro" id="IPR013103">
    <property type="entry name" value="RVT_2"/>
</dbReference>
<dbReference type="Proteomes" id="UP000663760">
    <property type="component" value="Chromosome 7"/>
</dbReference>
<dbReference type="EMBL" id="LR746270">
    <property type="protein sequence ID" value="CAA7399928.1"/>
    <property type="molecule type" value="Genomic_DNA"/>
</dbReference>
<proteinExistence type="predicted"/>
<evidence type="ECO:0000313" key="3">
    <source>
        <dbReference type="Proteomes" id="UP000663760"/>
    </source>
</evidence>
<protein>
    <recommendedName>
        <fullName evidence="1">Reverse transcriptase Ty1/copia-type domain-containing protein</fullName>
    </recommendedName>
</protein>
<feature type="domain" description="Reverse transcriptase Ty1/copia-type" evidence="1">
    <location>
        <begin position="25"/>
        <end position="97"/>
    </location>
</feature>
<reference evidence="2" key="1">
    <citation type="submission" date="2020-02" db="EMBL/GenBank/DDBJ databases">
        <authorList>
            <person name="Scholz U."/>
            <person name="Mascher M."/>
            <person name="Fiebig A."/>
        </authorList>
    </citation>
    <scope>NUCLEOTIDE SEQUENCE</scope>
</reference>
<dbReference type="OrthoDB" id="1930494at2759"/>
<evidence type="ECO:0000259" key="1">
    <source>
        <dbReference type="Pfam" id="PF07727"/>
    </source>
</evidence>